<dbReference type="WBParaSite" id="TCLT_0000526501-mRNA-1">
    <property type="protein sequence ID" value="TCLT_0000526501-mRNA-1"/>
    <property type="gene ID" value="TCLT_0000526501"/>
</dbReference>
<dbReference type="OMA" id="TPHICDF"/>
<evidence type="ECO:0000259" key="1">
    <source>
        <dbReference type="SMART" id="SM00355"/>
    </source>
</evidence>
<dbReference type="InterPro" id="IPR013087">
    <property type="entry name" value="Znf_C2H2_type"/>
</dbReference>
<reference evidence="4" key="1">
    <citation type="submission" date="2016-04" db="UniProtKB">
        <authorList>
            <consortium name="WormBaseParasite"/>
        </authorList>
    </citation>
    <scope>IDENTIFICATION</scope>
</reference>
<evidence type="ECO:0000313" key="3">
    <source>
        <dbReference type="Proteomes" id="UP000276776"/>
    </source>
</evidence>
<proteinExistence type="predicted"/>
<feature type="domain" description="C2H2-type" evidence="1">
    <location>
        <begin position="219"/>
        <end position="244"/>
    </location>
</feature>
<accession>A0A158RBQ6</accession>
<feature type="domain" description="C2H2-type" evidence="1">
    <location>
        <begin position="528"/>
        <end position="552"/>
    </location>
</feature>
<keyword evidence="3" id="KW-1185">Reference proteome</keyword>
<dbReference type="SMART" id="SM00355">
    <property type="entry name" value="ZnF_C2H2"/>
    <property type="match status" value="2"/>
</dbReference>
<dbReference type="OrthoDB" id="5800216at2759"/>
<dbReference type="EMBL" id="UYYF01004329">
    <property type="protein sequence ID" value="VDN02475.1"/>
    <property type="molecule type" value="Genomic_DNA"/>
</dbReference>
<sequence>MYSSIAWKRRLREQQEWEGEDFGPVTWEELSNIRRNSVILFNSELYPNKISEWSLRTERNRENKCYICVLCRRLQDRARRLTPTVKVGPLARITVRNGRFLTHPDYPRTPHICDFDRNPMSDRAAVLARRAMIRARAEIYEDGMTPQDKISQVLKSFREDEKYSNLRNSSAEEIKQMEDIVLGRIHGRMWSESNSIRSLYGSRRKSVDFDQSEKTRKVYECPILGCDFLTYSPGMISVHLSEKHRAIDDSSTVQSANFEAKMDHYTVASEKNYEANGSFLSDSMPMRTPSSLIQSDSMKTAPNQIYESEGDYGPVIYEALSCQRRKSIILFESKRFPNKISEWALKMPANELTMYYTCVLCRSIKDKGKRQKPPVRYPPPARIVVRCGRFMVHPDYPKTPHICDFPNNPLADRDSVLSRRMLAKKPALSADLTVQNQKKLDQNPNYGYFVLHPTEDSSSDVYEAEKPCTWPEDLNISFSEGSDDDYETFTKINEQQNIDVESDELSSFQMQKSHTNIAIEKEKSSEIFCCSIVGCDFKAPTMIDLENHLREHELLDEQENFQYGNFESTGCSFGSSGAVGIYDETDLCGPFRKHPRIMEADHHFVLSTENNEVACNQDYFEKCDLPTDVSAPENLYDPDILRSSIQRHLQNIEGSLGNIGVLQLAEINEHLDRVWQGLCDIQLCNQPLSSLGADLIQNTAEPGQNGIAIP</sequence>
<name>A0A158RBQ6_THECL</name>
<protein>
    <submittedName>
        <fullName evidence="4">C2H2-type domain-containing protein</fullName>
    </submittedName>
</protein>
<evidence type="ECO:0000313" key="2">
    <source>
        <dbReference type="EMBL" id="VDN02475.1"/>
    </source>
</evidence>
<dbReference type="Proteomes" id="UP000276776">
    <property type="component" value="Unassembled WGS sequence"/>
</dbReference>
<evidence type="ECO:0000313" key="4">
    <source>
        <dbReference type="WBParaSite" id="TCLT_0000526501-mRNA-1"/>
    </source>
</evidence>
<organism evidence="4">
    <name type="scientific">Thelazia callipaeda</name>
    <name type="common">Oriental eyeworm</name>
    <name type="synonym">Parasitic nematode</name>
    <dbReference type="NCBI Taxonomy" id="103827"/>
    <lineage>
        <taxon>Eukaryota</taxon>
        <taxon>Metazoa</taxon>
        <taxon>Ecdysozoa</taxon>
        <taxon>Nematoda</taxon>
        <taxon>Chromadorea</taxon>
        <taxon>Rhabditida</taxon>
        <taxon>Spirurina</taxon>
        <taxon>Spiruromorpha</taxon>
        <taxon>Thelazioidea</taxon>
        <taxon>Thelaziidae</taxon>
        <taxon>Thelazia</taxon>
    </lineage>
</organism>
<gene>
    <name evidence="2" type="ORF">TCLT_LOCUS5254</name>
</gene>
<reference evidence="2 3" key="2">
    <citation type="submission" date="2018-11" db="EMBL/GenBank/DDBJ databases">
        <authorList>
            <consortium name="Pathogen Informatics"/>
        </authorList>
    </citation>
    <scope>NUCLEOTIDE SEQUENCE [LARGE SCALE GENOMIC DNA]</scope>
</reference>
<dbReference type="AlphaFoldDB" id="A0A158RBQ6"/>